<keyword evidence="5" id="KW-1185">Reference proteome</keyword>
<dbReference type="SUPFAM" id="SSF47473">
    <property type="entry name" value="EF-hand"/>
    <property type="match status" value="1"/>
</dbReference>
<evidence type="ECO:0000313" key="4">
    <source>
        <dbReference type="EMBL" id="KNC52103.1"/>
    </source>
</evidence>
<feature type="domain" description="EF-hand" evidence="3">
    <location>
        <begin position="1"/>
        <end position="34"/>
    </location>
</feature>
<dbReference type="GeneID" id="25560705"/>
<dbReference type="Pfam" id="PF13202">
    <property type="entry name" value="EF-hand_5"/>
    <property type="match status" value="1"/>
</dbReference>
<dbReference type="FunFam" id="1.10.238.10:FF:000178">
    <property type="entry name" value="Calmodulin-2 A"/>
    <property type="match status" value="1"/>
</dbReference>
<dbReference type="Gene3D" id="1.10.238.10">
    <property type="entry name" value="EF-hand"/>
    <property type="match status" value="1"/>
</dbReference>
<dbReference type="InterPro" id="IPR011992">
    <property type="entry name" value="EF-hand-dom_pair"/>
</dbReference>
<evidence type="ECO:0000256" key="2">
    <source>
        <dbReference type="ARBA" id="ARBA00022837"/>
    </source>
</evidence>
<dbReference type="SMART" id="SM00054">
    <property type="entry name" value="EFh"/>
    <property type="match status" value="2"/>
</dbReference>
<keyword evidence="1" id="KW-0677">Repeat</keyword>
<evidence type="ECO:0000256" key="1">
    <source>
        <dbReference type="ARBA" id="ARBA00022737"/>
    </source>
</evidence>
<dbReference type="AlphaFoldDB" id="A0A0L0DL52"/>
<dbReference type="PANTHER" id="PTHR23049">
    <property type="entry name" value="MYOSIN REGULATORY LIGHT CHAIN 2"/>
    <property type="match status" value="1"/>
</dbReference>
<dbReference type="InterPro" id="IPR050403">
    <property type="entry name" value="Myosin_RLC"/>
</dbReference>
<dbReference type="PROSITE" id="PS00018">
    <property type="entry name" value="EF_HAND_1"/>
    <property type="match status" value="1"/>
</dbReference>
<reference evidence="4 5" key="1">
    <citation type="submission" date="2010-05" db="EMBL/GenBank/DDBJ databases">
        <title>The Genome Sequence of Thecamonas trahens ATCC 50062.</title>
        <authorList>
            <consortium name="The Broad Institute Genome Sequencing Platform"/>
            <person name="Russ C."/>
            <person name="Cuomo C."/>
            <person name="Shea T."/>
            <person name="Young S.K."/>
            <person name="Zeng Q."/>
            <person name="Koehrsen M."/>
            <person name="Haas B."/>
            <person name="Borodovsky M."/>
            <person name="Guigo R."/>
            <person name="Alvarado L."/>
            <person name="Berlin A."/>
            <person name="Bochicchio J."/>
            <person name="Borenstein D."/>
            <person name="Chapman S."/>
            <person name="Chen Z."/>
            <person name="Freedman E."/>
            <person name="Gellesch M."/>
            <person name="Goldberg J."/>
            <person name="Griggs A."/>
            <person name="Gujja S."/>
            <person name="Heilman E."/>
            <person name="Heiman D."/>
            <person name="Hepburn T."/>
            <person name="Howarth C."/>
            <person name="Jen D."/>
            <person name="Larson L."/>
            <person name="Mehta T."/>
            <person name="Park D."/>
            <person name="Pearson M."/>
            <person name="Roberts A."/>
            <person name="Saif S."/>
            <person name="Shenoy N."/>
            <person name="Sisk P."/>
            <person name="Stolte C."/>
            <person name="Sykes S."/>
            <person name="Thomson T."/>
            <person name="Walk T."/>
            <person name="White J."/>
            <person name="Yandava C."/>
            <person name="Burger G."/>
            <person name="Gray M.W."/>
            <person name="Holland P.W.H."/>
            <person name="King N."/>
            <person name="Lang F.B.F."/>
            <person name="Roger A.J."/>
            <person name="Ruiz-Trillo I."/>
            <person name="Lander E."/>
            <person name="Nusbaum C."/>
        </authorList>
    </citation>
    <scope>NUCLEOTIDE SEQUENCE [LARGE SCALE GENOMIC DNA]</scope>
    <source>
        <strain evidence="4 5">ATCC 50062</strain>
    </source>
</reference>
<sequence length="142" mass="15161">MAQFRTTFRLVDTDGDGRVSKDEVAGMLDKLGQSATDEELSLMVAEATGSAEADAIDFDSFMGMMGDALADKEPEDMLRDAYGVFKGDADGLPLDRLRELLAAFGQPLSDKEFGELIKDIDVAPGGSLSLEQFSQLMGAAKA</sequence>
<proteinExistence type="predicted"/>
<dbReference type="InterPro" id="IPR018247">
    <property type="entry name" value="EF_Hand_1_Ca_BS"/>
</dbReference>
<keyword evidence="2" id="KW-0106">Calcium</keyword>
<evidence type="ECO:0000259" key="3">
    <source>
        <dbReference type="PROSITE" id="PS50222"/>
    </source>
</evidence>
<evidence type="ECO:0000313" key="5">
    <source>
        <dbReference type="Proteomes" id="UP000054408"/>
    </source>
</evidence>
<protein>
    <submittedName>
        <fullName evidence="4">Myosin regulatory light chain sqh</fullName>
    </submittedName>
</protein>
<dbReference type="STRING" id="461836.A0A0L0DL52"/>
<dbReference type="OMA" id="FDSFMGM"/>
<dbReference type="GO" id="GO:0005509">
    <property type="term" value="F:calcium ion binding"/>
    <property type="evidence" value="ECO:0007669"/>
    <property type="project" value="InterPro"/>
</dbReference>
<accession>A0A0L0DL52</accession>
<dbReference type="PROSITE" id="PS50222">
    <property type="entry name" value="EF_HAND_2"/>
    <property type="match status" value="1"/>
</dbReference>
<dbReference type="GO" id="GO:0043226">
    <property type="term" value="C:organelle"/>
    <property type="evidence" value="ECO:0007669"/>
    <property type="project" value="UniProtKB-ARBA"/>
</dbReference>
<dbReference type="EMBL" id="GL349436">
    <property type="protein sequence ID" value="KNC52103.1"/>
    <property type="molecule type" value="Genomic_DNA"/>
</dbReference>
<gene>
    <name evidence="4" type="ORF">AMSG_00930</name>
</gene>
<dbReference type="Proteomes" id="UP000054408">
    <property type="component" value="Unassembled WGS sequence"/>
</dbReference>
<name>A0A0L0DL52_THETB</name>
<dbReference type="RefSeq" id="XP_013762107.1">
    <property type="nucleotide sequence ID" value="XM_013906653.1"/>
</dbReference>
<dbReference type="eggNOG" id="KOG0027">
    <property type="taxonomic scope" value="Eukaryota"/>
</dbReference>
<dbReference type="InterPro" id="IPR002048">
    <property type="entry name" value="EF_hand_dom"/>
</dbReference>
<organism evidence="4 5">
    <name type="scientific">Thecamonas trahens ATCC 50062</name>
    <dbReference type="NCBI Taxonomy" id="461836"/>
    <lineage>
        <taxon>Eukaryota</taxon>
        <taxon>Apusozoa</taxon>
        <taxon>Apusomonadida</taxon>
        <taxon>Apusomonadidae</taxon>
        <taxon>Thecamonas</taxon>
    </lineage>
</organism>
<dbReference type="OrthoDB" id="429467at2759"/>